<name>A0AA39TTI3_ACESA</name>
<reference evidence="2" key="1">
    <citation type="journal article" date="2022" name="Plant J.">
        <title>Strategies of tolerance reflected in two North American maple genomes.</title>
        <authorList>
            <person name="McEvoy S.L."/>
            <person name="Sezen U.U."/>
            <person name="Trouern-Trend A."/>
            <person name="McMahon S.M."/>
            <person name="Schaberg P.G."/>
            <person name="Yang J."/>
            <person name="Wegrzyn J.L."/>
            <person name="Swenson N.G."/>
        </authorList>
    </citation>
    <scope>NUCLEOTIDE SEQUENCE</scope>
    <source>
        <strain evidence="2">NS2018</strain>
    </source>
</reference>
<feature type="signal peptide" evidence="1">
    <location>
        <begin position="1"/>
        <end position="19"/>
    </location>
</feature>
<sequence length="99" mass="11388">MRNKRQLILELLCVEIVSSLDITQGHAKVRTLLVPLRKRRCQTQQMLVSPLHNHKVLPLLHSLPLRDIKQKKRKGRCWFLTAHRSSDSDSSKIPTDSGS</sequence>
<evidence type="ECO:0000256" key="1">
    <source>
        <dbReference type="SAM" id="SignalP"/>
    </source>
</evidence>
<dbReference type="AlphaFoldDB" id="A0AA39TTI3"/>
<dbReference type="Proteomes" id="UP001168877">
    <property type="component" value="Unassembled WGS sequence"/>
</dbReference>
<organism evidence="2 3">
    <name type="scientific">Acer saccharum</name>
    <name type="common">Sugar maple</name>
    <dbReference type="NCBI Taxonomy" id="4024"/>
    <lineage>
        <taxon>Eukaryota</taxon>
        <taxon>Viridiplantae</taxon>
        <taxon>Streptophyta</taxon>
        <taxon>Embryophyta</taxon>
        <taxon>Tracheophyta</taxon>
        <taxon>Spermatophyta</taxon>
        <taxon>Magnoliopsida</taxon>
        <taxon>eudicotyledons</taxon>
        <taxon>Gunneridae</taxon>
        <taxon>Pentapetalae</taxon>
        <taxon>rosids</taxon>
        <taxon>malvids</taxon>
        <taxon>Sapindales</taxon>
        <taxon>Sapindaceae</taxon>
        <taxon>Hippocastanoideae</taxon>
        <taxon>Acereae</taxon>
        <taxon>Acer</taxon>
    </lineage>
</organism>
<dbReference type="EMBL" id="JAUESC010000001">
    <property type="protein sequence ID" value="KAK0607565.1"/>
    <property type="molecule type" value="Genomic_DNA"/>
</dbReference>
<accession>A0AA39TTI3</accession>
<protein>
    <recommendedName>
        <fullName evidence="4">Secreted protein</fullName>
    </recommendedName>
</protein>
<evidence type="ECO:0000313" key="3">
    <source>
        <dbReference type="Proteomes" id="UP001168877"/>
    </source>
</evidence>
<proteinExistence type="predicted"/>
<evidence type="ECO:0000313" key="2">
    <source>
        <dbReference type="EMBL" id="KAK0607565.1"/>
    </source>
</evidence>
<gene>
    <name evidence="2" type="ORF">LWI29_016814</name>
</gene>
<feature type="chain" id="PRO_5041405391" description="Secreted protein" evidence="1">
    <location>
        <begin position="20"/>
        <end position="99"/>
    </location>
</feature>
<keyword evidence="3" id="KW-1185">Reference proteome</keyword>
<keyword evidence="1" id="KW-0732">Signal</keyword>
<reference evidence="2" key="2">
    <citation type="submission" date="2023-06" db="EMBL/GenBank/DDBJ databases">
        <authorList>
            <person name="Swenson N.G."/>
            <person name="Wegrzyn J.L."/>
            <person name="Mcevoy S.L."/>
        </authorList>
    </citation>
    <scope>NUCLEOTIDE SEQUENCE</scope>
    <source>
        <strain evidence="2">NS2018</strain>
        <tissue evidence="2">Leaf</tissue>
    </source>
</reference>
<comment type="caution">
    <text evidence="2">The sequence shown here is derived from an EMBL/GenBank/DDBJ whole genome shotgun (WGS) entry which is preliminary data.</text>
</comment>
<evidence type="ECO:0008006" key="4">
    <source>
        <dbReference type="Google" id="ProtNLM"/>
    </source>
</evidence>